<dbReference type="NCBIfam" id="NF002469">
    <property type="entry name" value="PRK01712.1"/>
    <property type="match status" value="1"/>
</dbReference>
<dbReference type="GO" id="GO:1902208">
    <property type="term" value="P:regulation of bacterial-type flagellum assembly"/>
    <property type="evidence" value="ECO:0007669"/>
    <property type="project" value="UniProtKB-UniRule"/>
</dbReference>
<dbReference type="Pfam" id="PF02599">
    <property type="entry name" value="CsrA"/>
    <property type="match status" value="1"/>
</dbReference>
<comment type="similarity">
    <text evidence="5">Belongs to the CsrA/RsmA family.</text>
</comment>
<dbReference type="SUPFAM" id="SSF117130">
    <property type="entry name" value="CsrA-like"/>
    <property type="match status" value="1"/>
</dbReference>
<proteinExistence type="inferred from homology"/>
<dbReference type="AlphaFoldDB" id="A0A143PPA4"/>
<keyword evidence="1 5" id="KW-0963">Cytoplasm</keyword>
<comment type="subunit">
    <text evidence="5">Homodimer; the beta-strands of each monomer intercalate to form a hydrophobic core, while the alpha-helices form wings that extend away from the core.</text>
</comment>
<organism evidence="7 8">
    <name type="scientific">Luteitalea pratensis</name>
    <dbReference type="NCBI Taxonomy" id="1855912"/>
    <lineage>
        <taxon>Bacteria</taxon>
        <taxon>Pseudomonadati</taxon>
        <taxon>Acidobacteriota</taxon>
        <taxon>Vicinamibacteria</taxon>
        <taxon>Vicinamibacterales</taxon>
        <taxon>Vicinamibacteraceae</taxon>
        <taxon>Luteitalea</taxon>
    </lineage>
</organism>
<dbReference type="EMBL" id="CP015136">
    <property type="protein sequence ID" value="AMY10405.1"/>
    <property type="molecule type" value="Genomic_DNA"/>
</dbReference>
<feature type="compositionally biased region" description="Low complexity" evidence="6">
    <location>
        <begin position="58"/>
        <end position="69"/>
    </location>
</feature>
<gene>
    <name evidence="5 7" type="primary">csrA</name>
    <name evidence="7" type="ORF">LuPra_03635</name>
</gene>
<dbReference type="NCBIfam" id="TIGR00202">
    <property type="entry name" value="csrA"/>
    <property type="match status" value="1"/>
</dbReference>
<dbReference type="KEGG" id="abac:LuPra_03635"/>
<keyword evidence="5" id="KW-1005">Bacterial flagellum biogenesis</keyword>
<dbReference type="HAMAP" id="MF_00167">
    <property type="entry name" value="CsrA"/>
    <property type="match status" value="1"/>
</dbReference>
<dbReference type="GO" id="GO:0048027">
    <property type="term" value="F:mRNA 5'-UTR binding"/>
    <property type="evidence" value="ECO:0007669"/>
    <property type="project" value="UniProtKB-UniRule"/>
</dbReference>
<dbReference type="Gene3D" id="2.60.40.4380">
    <property type="entry name" value="Translational regulator CsrA"/>
    <property type="match status" value="1"/>
</dbReference>
<evidence type="ECO:0000256" key="1">
    <source>
        <dbReference type="ARBA" id="ARBA00022490"/>
    </source>
</evidence>
<dbReference type="OrthoDB" id="9809061at2"/>
<comment type="subcellular location">
    <subcellularLocation>
        <location evidence="5">Cytoplasm</location>
    </subcellularLocation>
</comment>
<keyword evidence="8" id="KW-1185">Reference proteome</keyword>
<dbReference type="GO" id="GO:0045947">
    <property type="term" value="P:negative regulation of translational initiation"/>
    <property type="evidence" value="ECO:0007669"/>
    <property type="project" value="UniProtKB-UniRule"/>
</dbReference>
<dbReference type="Proteomes" id="UP000076079">
    <property type="component" value="Chromosome"/>
</dbReference>
<feature type="region of interest" description="Disordered" evidence="6">
    <location>
        <begin position="55"/>
        <end position="79"/>
    </location>
</feature>
<keyword evidence="3 5" id="KW-0810">Translation regulation</keyword>
<reference evidence="7 8" key="1">
    <citation type="journal article" date="2016" name="Genome Announc.">
        <title>First Complete Genome Sequence of a Subdivision 6 Acidobacterium Strain.</title>
        <authorList>
            <person name="Huang S."/>
            <person name="Vieira S."/>
            <person name="Bunk B."/>
            <person name="Riedel T."/>
            <person name="Sproer C."/>
            <person name="Overmann J."/>
        </authorList>
    </citation>
    <scope>NUCLEOTIDE SEQUENCE [LARGE SCALE GENOMIC DNA]</scope>
    <source>
        <strain evidence="8">DSM 100886 HEG_-6_39</strain>
    </source>
</reference>
<comment type="function">
    <text evidence="5">A translational regulator that binds mRNA to regulate translation initiation and/or mRNA stability. Usually binds in the 5'-UTR at or near the Shine-Dalgarno sequence preventing ribosome-binding, thus repressing translation. Its main target seems to be the major flagellin gene, while its function is anatagonized by FliW.</text>
</comment>
<dbReference type="RefSeq" id="WP_110172047.1">
    <property type="nucleotide sequence ID" value="NZ_CP015136.1"/>
</dbReference>
<dbReference type="GO" id="GO:0006109">
    <property type="term" value="P:regulation of carbohydrate metabolic process"/>
    <property type="evidence" value="ECO:0007669"/>
    <property type="project" value="InterPro"/>
</dbReference>
<evidence type="ECO:0000256" key="6">
    <source>
        <dbReference type="SAM" id="MobiDB-lite"/>
    </source>
</evidence>
<evidence type="ECO:0000256" key="2">
    <source>
        <dbReference type="ARBA" id="ARBA00022491"/>
    </source>
</evidence>
<dbReference type="STRING" id="1855912.LuPra_03635"/>
<sequence>MLVFTRRRNEAIIVADGIEIRVLRVSKDAVRLGVTAPTDVPVHRQEVYDQIREENRRAAAPAGLPASRARLVKQPDGTS</sequence>
<evidence type="ECO:0000256" key="3">
    <source>
        <dbReference type="ARBA" id="ARBA00022845"/>
    </source>
</evidence>
<dbReference type="GO" id="GO:0006402">
    <property type="term" value="P:mRNA catabolic process"/>
    <property type="evidence" value="ECO:0007669"/>
    <property type="project" value="InterPro"/>
</dbReference>
<evidence type="ECO:0000256" key="5">
    <source>
        <dbReference type="HAMAP-Rule" id="MF_00167"/>
    </source>
</evidence>
<evidence type="ECO:0000313" key="7">
    <source>
        <dbReference type="EMBL" id="AMY10405.1"/>
    </source>
</evidence>
<protein>
    <recommendedName>
        <fullName evidence="5">Translational regulator CsrA</fullName>
    </recommendedName>
</protein>
<dbReference type="PANTHER" id="PTHR34984:SF1">
    <property type="entry name" value="CARBON STORAGE REGULATOR"/>
    <property type="match status" value="1"/>
</dbReference>
<dbReference type="PANTHER" id="PTHR34984">
    <property type="entry name" value="CARBON STORAGE REGULATOR"/>
    <property type="match status" value="1"/>
</dbReference>
<dbReference type="FunFam" id="2.60.40.4380:FF:000002">
    <property type="entry name" value="Translational regulator CsrA"/>
    <property type="match status" value="1"/>
</dbReference>
<dbReference type="GO" id="GO:0044781">
    <property type="term" value="P:bacterial-type flagellum organization"/>
    <property type="evidence" value="ECO:0007669"/>
    <property type="project" value="UniProtKB-KW"/>
</dbReference>
<evidence type="ECO:0000256" key="4">
    <source>
        <dbReference type="ARBA" id="ARBA00022884"/>
    </source>
</evidence>
<evidence type="ECO:0000313" key="8">
    <source>
        <dbReference type="Proteomes" id="UP000076079"/>
    </source>
</evidence>
<accession>A0A143PPA4</accession>
<reference evidence="8" key="2">
    <citation type="submission" date="2016-04" db="EMBL/GenBank/DDBJ databases">
        <title>First Complete Genome Sequence of a Subdivision 6 Acidobacterium.</title>
        <authorList>
            <person name="Huang S."/>
            <person name="Vieira S."/>
            <person name="Bunk B."/>
            <person name="Riedel T."/>
            <person name="Sproeer C."/>
            <person name="Overmann J."/>
        </authorList>
    </citation>
    <scope>NUCLEOTIDE SEQUENCE [LARGE SCALE GENOMIC DNA]</scope>
    <source>
        <strain evidence="8">DSM 100886 HEG_-6_39</strain>
    </source>
</reference>
<keyword evidence="4 5" id="KW-0694">RNA-binding</keyword>
<dbReference type="InterPro" id="IPR003751">
    <property type="entry name" value="CsrA"/>
</dbReference>
<name>A0A143PPA4_LUTPR</name>
<dbReference type="GO" id="GO:0005829">
    <property type="term" value="C:cytosol"/>
    <property type="evidence" value="ECO:0007669"/>
    <property type="project" value="TreeGrafter"/>
</dbReference>
<keyword evidence="2 5" id="KW-0678">Repressor</keyword>
<dbReference type="InterPro" id="IPR036107">
    <property type="entry name" value="CsrA_sf"/>
</dbReference>